<reference evidence="3" key="1">
    <citation type="journal article" date="2019" name="Int. J. Syst. Evol. Microbiol.">
        <title>The Global Catalogue of Microorganisms (GCM) 10K type strain sequencing project: providing services to taxonomists for standard genome sequencing and annotation.</title>
        <authorList>
            <consortium name="The Broad Institute Genomics Platform"/>
            <consortium name="The Broad Institute Genome Sequencing Center for Infectious Disease"/>
            <person name="Wu L."/>
            <person name="Ma J."/>
        </authorList>
    </citation>
    <scope>NUCLEOTIDE SEQUENCE [LARGE SCALE GENOMIC DNA]</scope>
    <source>
        <strain evidence="3">KCTC 52239</strain>
    </source>
</reference>
<comment type="caution">
    <text evidence="2">The sequence shown here is derived from an EMBL/GenBank/DDBJ whole genome shotgun (WGS) entry which is preliminary data.</text>
</comment>
<name>A0ABV7IBN2_9RHOB</name>
<accession>A0ABV7IBN2</accession>
<gene>
    <name evidence="2" type="ORF">ACFOD7_08055</name>
</gene>
<dbReference type="RefSeq" id="WP_242690144.1">
    <property type="nucleotide sequence ID" value="NZ_JAFNAW010000027.1"/>
</dbReference>
<sequence>MTADLRAAPLAPISWGELLDKITILEIKSARIGDPAARANVDRELALLRDVAAPVLTQPGLGALVEDLRRVNGALWRIEDDIRAKEAAARFDAEFIGLARAVYLTNDERAALKREINVLLRSELVEEKCHAAGPANATVAGKQPGHGQGGRPAEDPGKGTR</sequence>
<feature type="region of interest" description="Disordered" evidence="1">
    <location>
        <begin position="135"/>
        <end position="161"/>
    </location>
</feature>
<evidence type="ECO:0000313" key="2">
    <source>
        <dbReference type="EMBL" id="MFC3167998.1"/>
    </source>
</evidence>
<feature type="compositionally biased region" description="Basic and acidic residues" evidence="1">
    <location>
        <begin position="152"/>
        <end position="161"/>
    </location>
</feature>
<organism evidence="2 3">
    <name type="scientific">Paracoccus fontiphilus</name>
    <dbReference type="NCBI Taxonomy" id="1815556"/>
    <lineage>
        <taxon>Bacteria</taxon>
        <taxon>Pseudomonadati</taxon>
        <taxon>Pseudomonadota</taxon>
        <taxon>Alphaproteobacteria</taxon>
        <taxon>Rhodobacterales</taxon>
        <taxon>Paracoccaceae</taxon>
        <taxon>Paracoccus</taxon>
    </lineage>
</organism>
<protein>
    <submittedName>
        <fullName evidence="2">DUF6165 family protein</fullName>
    </submittedName>
</protein>
<dbReference type="InterPro" id="IPR046163">
    <property type="entry name" value="DUF6165"/>
</dbReference>
<dbReference type="Pfam" id="PF19662">
    <property type="entry name" value="DUF6165"/>
    <property type="match status" value="1"/>
</dbReference>
<dbReference type="Proteomes" id="UP001595557">
    <property type="component" value="Unassembled WGS sequence"/>
</dbReference>
<evidence type="ECO:0000313" key="3">
    <source>
        <dbReference type="Proteomes" id="UP001595557"/>
    </source>
</evidence>
<dbReference type="EMBL" id="JBHRTE010000037">
    <property type="protein sequence ID" value="MFC3167998.1"/>
    <property type="molecule type" value="Genomic_DNA"/>
</dbReference>
<evidence type="ECO:0000256" key="1">
    <source>
        <dbReference type="SAM" id="MobiDB-lite"/>
    </source>
</evidence>
<keyword evidence="3" id="KW-1185">Reference proteome</keyword>
<proteinExistence type="predicted"/>